<dbReference type="Proteomes" id="UP000265618">
    <property type="component" value="Unassembled WGS sequence"/>
</dbReference>
<accession>A0A9K3CZT2</accession>
<evidence type="ECO:0000313" key="1">
    <source>
        <dbReference type="EMBL" id="GIQ84649.1"/>
    </source>
</evidence>
<name>A0A9K3CZT2_9EUKA</name>
<dbReference type="AlphaFoldDB" id="A0A9K3CZT2"/>
<keyword evidence="2" id="KW-1185">Reference proteome</keyword>
<organism evidence="1 2">
    <name type="scientific">Kipferlia bialata</name>
    <dbReference type="NCBI Taxonomy" id="797122"/>
    <lineage>
        <taxon>Eukaryota</taxon>
        <taxon>Metamonada</taxon>
        <taxon>Carpediemonas-like organisms</taxon>
        <taxon>Kipferlia</taxon>
    </lineage>
</organism>
<protein>
    <submittedName>
        <fullName evidence="1">Uncharacterized protein</fullName>
    </submittedName>
</protein>
<gene>
    <name evidence="1" type="ORF">KIPB_006185</name>
</gene>
<proteinExistence type="predicted"/>
<sequence length="72" mass="8031">MHSCMYRIPIQEFNTCQLIPTDGTPVSTTGPVAVQEIPGYGKGIVALEAMGRGDMVLRYRLSERVLTKYTLR</sequence>
<comment type="caution">
    <text evidence="1">The sequence shown here is derived from an EMBL/GenBank/DDBJ whole genome shotgun (WGS) entry which is preliminary data.</text>
</comment>
<reference evidence="1 2" key="1">
    <citation type="journal article" date="2018" name="PLoS ONE">
        <title>The draft genome of Kipferlia bialata reveals reductive genome evolution in fornicate parasites.</title>
        <authorList>
            <person name="Tanifuji G."/>
            <person name="Takabayashi S."/>
            <person name="Kume K."/>
            <person name="Takagi M."/>
            <person name="Nakayama T."/>
            <person name="Kamikawa R."/>
            <person name="Inagaki Y."/>
            <person name="Hashimoto T."/>
        </authorList>
    </citation>
    <scope>NUCLEOTIDE SEQUENCE [LARGE SCALE GENOMIC DNA]</scope>
    <source>
        <strain evidence="1">NY0173</strain>
    </source>
</reference>
<dbReference type="EMBL" id="BDIP01001558">
    <property type="protein sequence ID" value="GIQ84649.1"/>
    <property type="molecule type" value="Genomic_DNA"/>
</dbReference>
<evidence type="ECO:0000313" key="2">
    <source>
        <dbReference type="Proteomes" id="UP000265618"/>
    </source>
</evidence>